<dbReference type="PANTHER" id="PTHR35046">
    <property type="entry name" value="ZINC KNUCKLE (CCHC-TYPE) FAMILY PROTEIN"/>
    <property type="match status" value="1"/>
</dbReference>
<name>A0A438FI07_VITVI</name>
<evidence type="ECO:0000313" key="2">
    <source>
        <dbReference type="Proteomes" id="UP000288805"/>
    </source>
</evidence>
<evidence type="ECO:0000313" key="1">
    <source>
        <dbReference type="EMBL" id="RVW59597.1"/>
    </source>
</evidence>
<accession>A0A438FI07</accession>
<dbReference type="AlphaFoldDB" id="A0A438FI07"/>
<dbReference type="EMBL" id="QGNW01000885">
    <property type="protein sequence ID" value="RVW59597.1"/>
    <property type="molecule type" value="Genomic_DNA"/>
</dbReference>
<gene>
    <name evidence="1" type="ORF">CK203_107447</name>
</gene>
<proteinExistence type="predicted"/>
<dbReference type="InterPro" id="IPR043502">
    <property type="entry name" value="DNA/RNA_pol_sf"/>
</dbReference>
<dbReference type="Gene3D" id="3.10.10.10">
    <property type="entry name" value="HIV Type 1 Reverse Transcriptase, subunit A, domain 1"/>
    <property type="match status" value="1"/>
</dbReference>
<protein>
    <recommendedName>
        <fullName evidence="3">Transposon Ty3-I Gag-Pol polyprotein</fullName>
    </recommendedName>
</protein>
<dbReference type="SUPFAM" id="SSF56672">
    <property type="entry name" value="DNA/RNA polymerases"/>
    <property type="match status" value="1"/>
</dbReference>
<dbReference type="Proteomes" id="UP000288805">
    <property type="component" value="Unassembled WGS sequence"/>
</dbReference>
<reference evidence="1 2" key="1">
    <citation type="journal article" date="2018" name="PLoS Genet.">
        <title>Population sequencing reveals clonal diversity and ancestral inbreeding in the grapevine cultivar Chardonnay.</title>
        <authorList>
            <person name="Roach M.J."/>
            <person name="Johnson D.L."/>
            <person name="Bohlmann J."/>
            <person name="van Vuuren H.J."/>
            <person name="Jones S.J."/>
            <person name="Pretorius I.S."/>
            <person name="Schmidt S.A."/>
            <person name="Borneman A.R."/>
        </authorList>
    </citation>
    <scope>NUCLEOTIDE SEQUENCE [LARGE SCALE GENOMIC DNA]</scope>
    <source>
        <strain evidence="2">cv. Chardonnay</strain>
        <tissue evidence="1">Leaf</tissue>
    </source>
</reference>
<evidence type="ECO:0008006" key="3">
    <source>
        <dbReference type="Google" id="ProtNLM"/>
    </source>
</evidence>
<sequence>MMHCFISIGKNYKDEVWYDVVPMDVCHLLLGCPWKYDRSVIHDRERKQFSYFQCKKELDKENEVFMLVVMKRNEGNNEPPPILKDLLNEFHDASDELITKGLIRENMSPCAIPALLVPKKDDSWRMCIDSRAVNKITIDNDFQFHDLMNF</sequence>
<comment type="caution">
    <text evidence="1">The sequence shown here is derived from an EMBL/GenBank/DDBJ whole genome shotgun (WGS) entry which is preliminary data.</text>
</comment>
<organism evidence="1 2">
    <name type="scientific">Vitis vinifera</name>
    <name type="common">Grape</name>
    <dbReference type="NCBI Taxonomy" id="29760"/>
    <lineage>
        <taxon>Eukaryota</taxon>
        <taxon>Viridiplantae</taxon>
        <taxon>Streptophyta</taxon>
        <taxon>Embryophyta</taxon>
        <taxon>Tracheophyta</taxon>
        <taxon>Spermatophyta</taxon>
        <taxon>Magnoliopsida</taxon>
        <taxon>eudicotyledons</taxon>
        <taxon>Gunneridae</taxon>
        <taxon>Pentapetalae</taxon>
        <taxon>rosids</taxon>
        <taxon>Vitales</taxon>
        <taxon>Vitaceae</taxon>
        <taxon>Viteae</taxon>
        <taxon>Vitis</taxon>
    </lineage>
</organism>
<dbReference type="PANTHER" id="PTHR35046:SF26">
    <property type="entry name" value="RNA-DIRECTED DNA POLYMERASE"/>
    <property type="match status" value="1"/>
</dbReference>